<dbReference type="InterPro" id="IPR011989">
    <property type="entry name" value="ARM-like"/>
</dbReference>
<accession>A0A6C0F366</accession>
<sequence length="148" mass="16107">MSVENLTAMRNCGAEKVVLEVFNAHPMSTELIKKAGEALASLAQDDQMRENMISAGAVEKIVDAIDVHLEAQDVVAEMCETLCILANSQDACDRLSAKIASLENPRVVIRIIQAISSGSNAEVVADEGQDEYEKDEERLEQLIARHAP</sequence>
<proteinExistence type="predicted"/>
<reference evidence="1" key="1">
    <citation type="journal article" date="2020" name="Nature">
        <title>Giant virus diversity and host interactions through global metagenomics.</title>
        <authorList>
            <person name="Schulz F."/>
            <person name="Roux S."/>
            <person name="Paez-Espino D."/>
            <person name="Jungbluth S."/>
            <person name="Walsh D.A."/>
            <person name="Denef V.J."/>
            <person name="McMahon K.D."/>
            <person name="Konstantinidis K.T."/>
            <person name="Eloe-Fadrosh E.A."/>
            <person name="Kyrpides N.C."/>
            <person name="Woyke T."/>
        </authorList>
    </citation>
    <scope>NUCLEOTIDE SEQUENCE</scope>
    <source>
        <strain evidence="1">GVMAG-M-3300009182-46</strain>
    </source>
</reference>
<name>A0A6C0F366_9ZZZZ</name>
<organism evidence="1">
    <name type="scientific">viral metagenome</name>
    <dbReference type="NCBI Taxonomy" id="1070528"/>
    <lineage>
        <taxon>unclassified sequences</taxon>
        <taxon>metagenomes</taxon>
        <taxon>organismal metagenomes</taxon>
    </lineage>
</organism>
<dbReference type="Gene3D" id="1.25.10.10">
    <property type="entry name" value="Leucine-rich Repeat Variant"/>
    <property type="match status" value="1"/>
</dbReference>
<dbReference type="EMBL" id="MN739030">
    <property type="protein sequence ID" value="QHT36076.1"/>
    <property type="molecule type" value="Genomic_DNA"/>
</dbReference>
<dbReference type="AlphaFoldDB" id="A0A6C0F366"/>
<protein>
    <submittedName>
        <fullName evidence="1">Uncharacterized protein</fullName>
    </submittedName>
</protein>
<evidence type="ECO:0000313" key="1">
    <source>
        <dbReference type="EMBL" id="QHT36076.1"/>
    </source>
</evidence>
<dbReference type="SUPFAM" id="SSF48371">
    <property type="entry name" value="ARM repeat"/>
    <property type="match status" value="1"/>
</dbReference>
<dbReference type="InterPro" id="IPR016024">
    <property type="entry name" value="ARM-type_fold"/>
</dbReference>